<protein>
    <recommendedName>
        <fullName evidence="3">ADP-ribosylation/crystallin J1</fullName>
    </recommendedName>
</protein>
<evidence type="ECO:0000313" key="1">
    <source>
        <dbReference type="EMBL" id="SKA32419.1"/>
    </source>
</evidence>
<evidence type="ECO:0008006" key="3">
    <source>
        <dbReference type="Google" id="ProtNLM"/>
    </source>
</evidence>
<organism evidence="1 2">
    <name type="scientific">Chitinophaga eiseniae</name>
    <dbReference type="NCBI Taxonomy" id="634771"/>
    <lineage>
        <taxon>Bacteria</taxon>
        <taxon>Pseudomonadati</taxon>
        <taxon>Bacteroidota</taxon>
        <taxon>Chitinophagia</taxon>
        <taxon>Chitinophagales</taxon>
        <taxon>Chitinophagaceae</taxon>
        <taxon>Chitinophaga</taxon>
    </lineage>
</organism>
<sequence>MTTTLYRPVGEAELLLIEQSGWKRFPPRLPEQPIFYPVMNEAYAVQITTEWNVPAYGKGYVTRFAVDTDFLKAYPVQNVGGVIHDELWIPAEDLEAMNNNIVGLIEVTHRYE</sequence>
<dbReference type="AlphaFoldDB" id="A0A1T4SW80"/>
<dbReference type="OrthoDB" id="883590at2"/>
<gene>
    <name evidence="1" type="ORF">SAMN04488128_103663</name>
</gene>
<dbReference type="Proteomes" id="UP000190367">
    <property type="component" value="Unassembled WGS sequence"/>
</dbReference>
<name>A0A1T4SW80_9BACT</name>
<reference evidence="2" key="1">
    <citation type="submission" date="2017-02" db="EMBL/GenBank/DDBJ databases">
        <authorList>
            <person name="Varghese N."/>
            <person name="Submissions S."/>
        </authorList>
    </citation>
    <scope>NUCLEOTIDE SEQUENCE [LARGE SCALE GENOMIC DNA]</scope>
    <source>
        <strain evidence="2">DSM 22224</strain>
    </source>
</reference>
<keyword evidence="2" id="KW-1185">Reference proteome</keyword>
<dbReference type="STRING" id="634771.SAMN04488128_103663"/>
<dbReference type="EMBL" id="FUWZ01000003">
    <property type="protein sequence ID" value="SKA32419.1"/>
    <property type="molecule type" value="Genomic_DNA"/>
</dbReference>
<accession>A0A1T4SW80</accession>
<proteinExistence type="predicted"/>
<evidence type="ECO:0000313" key="2">
    <source>
        <dbReference type="Proteomes" id="UP000190367"/>
    </source>
</evidence>
<dbReference type="RefSeq" id="WP_078670991.1">
    <property type="nucleotide sequence ID" value="NZ_FUWZ01000003.1"/>
</dbReference>